<feature type="domain" description="Aldehyde dehydrogenase" evidence="5">
    <location>
        <begin position="17"/>
        <end position="465"/>
    </location>
</feature>
<dbReference type="InterPro" id="IPR029510">
    <property type="entry name" value="Ald_DH_CS_GLU"/>
</dbReference>
<evidence type="ECO:0000256" key="4">
    <source>
        <dbReference type="RuleBase" id="RU003345"/>
    </source>
</evidence>
<dbReference type="AlphaFoldDB" id="A0A1A8TF92"/>
<dbReference type="PROSITE" id="PS00070">
    <property type="entry name" value="ALDEHYDE_DEHYDR_CYS"/>
    <property type="match status" value="1"/>
</dbReference>
<proteinExistence type="inferred from homology"/>
<keyword evidence="2 4" id="KW-0560">Oxidoreductase</keyword>
<dbReference type="EMBL" id="FLOB01000003">
    <property type="protein sequence ID" value="SBS30541.1"/>
    <property type="molecule type" value="Genomic_DNA"/>
</dbReference>
<dbReference type="PROSITE" id="PS00687">
    <property type="entry name" value="ALDEHYDE_DEHYDR_GLU"/>
    <property type="match status" value="1"/>
</dbReference>
<dbReference type="RefSeq" id="WP_067015341.1">
    <property type="nucleotide sequence ID" value="NZ_FLOB01000003.1"/>
</dbReference>
<sequence>MKNYHLINNGKAMSTLDSFKVFNPSTSELIAEAPKATLDELNTIIQSARDAFPQWSSLAYSERQNYINKIADVLEQNSEEIATIITKEQGKPIGATLGSMFEIGGAVAWTRYTATLEMPVKILQEDENGRVELHRRPLGVVASITPWNWPVLIAIWHIIPALLSGNTVVCKPSPYTPLSTLRMIELMNSVLPKGVINSVTGGDELGAALSNHSDINKIVFTGSTATGKKVMSSAADTLKHLTLELGGNDAGIVLPDCDPEAIAPGLFWGAFINNGQTCAAMKRLYVHRSIYDQVCESLTNFAKNIKVGDGFEEGAELGPVQNKMQFDIVNRLVTQSVEQGGKVLLGGPLDNPKDLFFPITLVAIEDNQNPLVQNEQFGPALPIIPYDTVEEAIAMANDNDAGLGGSVWSTDKAKASSVAARMECGSVWINKHGAVQPNSPFGGTKSSGLGVEFGEEGLLANTNIQCILS</sequence>
<dbReference type="Proteomes" id="UP000092544">
    <property type="component" value="Unassembled WGS sequence"/>
</dbReference>
<dbReference type="OrthoDB" id="9812625at2"/>
<feature type="active site" evidence="3">
    <location>
        <position position="244"/>
    </location>
</feature>
<evidence type="ECO:0000256" key="2">
    <source>
        <dbReference type="ARBA" id="ARBA00023002"/>
    </source>
</evidence>
<dbReference type="GO" id="GO:0008957">
    <property type="term" value="F:phenylacetaldehyde dehydrogenase (NAD+) activity"/>
    <property type="evidence" value="ECO:0007669"/>
    <property type="project" value="UniProtKB-EC"/>
</dbReference>
<evidence type="ECO:0000313" key="7">
    <source>
        <dbReference type="Proteomes" id="UP000092544"/>
    </source>
</evidence>
<organism evidence="6 7">
    <name type="scientific">Marinomonas spartinae</name>
    <dbReference type="NCBI Taxonomy" id="1792290"/>
    <lineage>
        <taxon>Bacteria</taxon>
        <taxon>Pseudomonadati</taxon>
        <taxon>Pseudomonadota</taxon>
        <taxon>Gammaproteobacteria</taxon>
        <taxon>Oceanospirillales</taxon>
        <taxon>Oceanospirillaceae</taxon>
        <taxon>Marinomonas</taxon>
    </lineage>
</organism>
<dbReference type="Gene3D" id="3.40.605.10">
    <property type="entry name" value="Aldehyde Dehydrogenase, Chain A, domain 1"/>
    <property type="match status" value="1"/>
</dbReference>
<dbReference type="InterPro" id="IPR016163">
    <property type="entry name" value="Ald_DH_C"/>
</dbReference>
<evidence type="ECO:0000256" key="1">
    <source>
        <dbReference type="ARBA" id="ARBA00009986"/>
    </source>
</evidence>
<evidence type="ECO:0000259" key="5">
    <source>
        <dbReference type="Pfam" id="PF00171"/>
    </source>
</evidence>
<dbReference type="CDD" id="cd07106">
    <property type="entry name" value="ALDH_AldA-AAD23400"/>
    <property type="match status" value="1"/>
</dbReference>
<dbReference type="STRING" id="1792290.MSP8886_01848"/>
<dbReference type="InterPro" id="IPR016161">
    <property type="entry name" value="Ald_DH/histidinol_DH"/>
</dbReference>
<accession>A0A1A8TF92</accession>
<dbReference type="SUPFAM" id="SSF53720">
    <property type="entry name" value="ALDH-like"/>
    <property type="match status" value="1"/>
</dbReference>
<dbReference type="InterPro" id="IPR016160">
    <property type="entry name" value="Ald_DH_CS_CYS"/>
</dbReference>
<dbReference type="EC" id="1.2.1.39" evidence="6"/>
<dbReference type="Gene3D" id="3.40.309.10">
    <property type="entry name" value="Aldehyde Dehydrogenase, Chain A, domain 2"/>
    <property type="match status" value="1"/>
</dbReference>
<dbReference type="Pfam" id="PF00171">
    <property type="entry name" value="Aldedh"/>
    <property type="match status" value="1"/>
</dbReference>
<dbReference type="PANTHER" id="PTHR11699">
    <property type="entry name" value="ALDEHYDE DEHYDROGENASE-RELATED"/>
    <property type="match status" value="1"/>
</dbReference>
<evidence type="ECO:0000256" key="3">
    <source>
        <dbReference type="PROSITE-ProRule" id="PRU10007"/>
    </source>
</evidence>
<dbReference type="InterPro" id="IPR044086">
    <property type="entry name" value="LUC3-like"/>
</dbReference>
<dbReference type="InterPro" id="IPR015590">
    <property type="entry name" value="Aldehyde_DH_dom"/>
</dbReference>
<gene>
    <name evidence="6" type="primary">feaB_2</name>
    <name evidence="6" type="ORF">MSP8886_01848</name>
</gene>
<reference evidence="6 7" key="1">
    <citation type="submission" date="2016-06" db="EMBL/GenBank/DDBJ databases">
        <authorList>
            <person name="Kjaerup R.B."/>
            <person name="Dalgaard T.S."/>
            <person name="Juul-Madsen H.R."/>
        </authorList>
    </citation>
    <scope>NUCLEOTIDE SEQUENCE [LARGE SCALE GENOMIC DNA]</scope>
    <source>
        <strain evidence="6 7">CECT 8886</strain>
    </source>
</reference>
<name>A0A1A8TF92_9GAMM</name>
<evidence type="ECO:0000313" key="6">
    <source>
        <dbReference type="EMBL" id="SBS30541.1"/>
    </source>
</evidence>
<keyword evidence="7" id="KW-1185">Reference proteome</keyword>
<protein>
    <submittedName>
        <fullName evidence="6">Phenylacetaldehyde dehydrogenase</fullName>
        <ecNumber evidence="6">1.2.1.39</ecNumber>
    </submittedName>
</protein>
<comment type="similarity">
    <text evidence="1 4">Belongs to the aldehyde dehydrogenase family.</text>
</comment>
<dbReference type="InterPro" id="IPR016162">
    <property type="entry name" value="Ald_DH_N"/>
</dbReference>
<dbReference type="FunFam" id="3.40.605.10:FF:000007">
    <property type="entry name" value="NAD/NADP-dependent betaine aldehyde dehydrogenase"/>
    <property type="match status" value="1"/>
</dbReference>